<dbReference type="Proteomes" id="UP000503462">
    <property type="component" value="Chromosome 1"/>
</dbReference>
<keyword evidence="4" id="KW-0418">Kinase</keyword>
<keyword evidence="4" id="KW-0723">Serine/threonine-protein kinase</keyword>
<keyword evidence="4" id="KW-0808">Transferase</keyword>
<dbReference type="Gene3D" id="1.10.510.10">
    <property type="entry name" value="Transferase(Phosphotransferase) domain 1"/>
    <property type="match status" value="1"/>
</dbReference>
<dbReference type="InterPro" id="IPR011009">
    <property type="entry name" value="Kinase-like_dom_sf"/>
</dbReference>
<dbReference type="GO" id="GO:0035556">
    <property type="term" value="P:intracellular signal transduction"/>
    <property type="evidence" value="ECO:0007669"/>
    <property type="project" value="TreeGrafter"/>
</dbReference>
<dbReference type="CDD" id="cd13993">
    <property type="entry name" value="STKc_Pat1_like"/>
    <property type="match status" value="1"/>
</dbReference>
<evidence type="ECO:0000256" key="4">
    <source>
        <dbReference type="RuleBase" id="RU000304"/>
    </source>
</evidence>
<evidence type="ECO:0000256" key="2">
    <source>
        <dbReference type="ARBA" id="ARBA00022840"/>
    </source>
</evidence>
<protein>
    <recommendedName>
        <fullName evidence="5">Protein kinase domain-containing protein</fullName>
    </recommendedName>
</protein>
<proteinExistence type="inferred from homology"/>
<comment type="similarity">
    <text evidence="4">Belongs to the protein kinase superfamily.</text>
</comment>
<reference evidence="6 7" key="1">
    <citation type="journal article" date="2016" name="Sci. Rep.">
        <title>Peltaster fructicola genome reveals evolution from an invasive phytopathogen to an ectophytic parasite.</title>
        <authorList>
            <person name="Xu C."/>
            <person name="Chen H."/>
            <person name="Gleason M.L."/>
            <person name="Xu J.R."/>
            <person name="Liu H."/>
            <person name="Zhang R."/>
            <person name="Sun G."/>
        </authorList>
    </citation>
    <scope>NUCLEOTIDE SEQUENCE [LARGE SCALE GENOMIC DNA]</scope>
    <source>
        <strain evidence="6 7">LNHT1506</strain>
    </source>
</reference>
<dbReference type="EMBL" id="CP051139">
    <property type="protein sequence ID" value="QIW94922.1"/>
    <property type="molecule type" value="Genomic_DNA"/>
</dbReference>
<gene>
    <name evidence="6" type="ORF">AMS68_000440</name>
</gene>
<evidence type="ECO:0000256" key="3">
    <source>
        <dbReference type="PROSITE-ProRule" id="PRU10141"/>
    </source>
</evidence>
<dbReference type="SUPFAM" id="SSF56112">
    <property type="entry name" value="Protein kinase-like (PK-like)"/>
    <property type="match status" value="1"/>
</dbReference>
<dbReference type="InterPro" id="IPR017441">
    <property type="entry name" value="Protein_kinase_ATP_BS"/>
</dbReference>
<sequence>MQTPPDSPKVQGSSSCSDSRVGTIIADNIRLTSVLGVGAYGTVYRAHDVNTGEIYAVKALNKLGLDARQQRFQKREVELHYQASCHPNVLSMYRIIDSQDCTYVVLEYCPEGDLFAKITEEGHYVRDDAKARSVFLQLLKAVQYCHSLNIYHRDLKPENVMVADNGASIRLADFGLATKEQISRDFGCGSTFYMSPECQEMNPRPSAWYRSAANDVWSLGVILVNLTCGRNPWKRASMDDSTFRAFRRDPNFLKSILPIRDELNSILRAIFEIDPAKRITIPQLIARMELCTRLTGTDEALISPPDSPVDEIVDHMVTEDALKTVPSLRLPSARYAAPFYPAFPPSPPGSNPGTPEYNNTPHTSQVRYQYAYAAALAPQLWTWNYCVPPTQPQQQQYYYTPYTPSYSAVY</sequence>
<dbReference type="PANTHER" id="PTHR24346:SF75">
    <property type="entry name" value="AURORA KINASE"/>
    <property type="match status" value="1"/>
</dbReference>
<feature type="domain" description="Protein kinase" evidence="5">
    <location>
        <begin position="29"/>
        <end position="290"/>
    </location>
</feature>
<evidence type="ECO:0000313" key="7">
    <source>
        <dbReference type="Proteomes" id="UP000503462"/>
    </source>
</evidence>
<dbReference type="GO" id="GO:0004674">
    <property type="term" value="F:protein serine/threonine kinase activity"/>
    <property type="evidence" value="ECO:0007669"/>
    <property type="project" value="UniProtKB-KW"/>
</dbReference>
<dbReference type="SMART" id="SM00220">
    <property type="entry name" value="S_TKc"/>
    <property type="match status" value="1"/>
</dbReference>
<keyword evidence="2 3" id="KW-0067">ATP-binding</keyword>
<dbReference type="FunFam" id="1.10.510.10:FF:000571">
    <property type="entry name" value="Maternal embryonic leucine zipper kinase"/>
    <property type="match status" value="1"/>
</dbReference>
<evidence type="ECO:0000313" key="6">
    <source>
        <dbReference type="EMBL" id="QIW94922.1"/>
    </source>
</evidence>
<dbReference type="GO" id="GO:0005524">
    <property type="term" value="F:ATP binding"/>
    <property type="evidence" value="ECO:0007669"/>
    <property type="project" value="UniProtKB-UniRule"/>
</dbReference>
<dbReference type="PROSITE" id="PS50011">
    <property type="entry name" value="PROTEIN_KINASE_DOM"/>
    <property type="match status" value="1"/>
</dbReference>
<organism evidence="6 7">
    <name type="scientific">Peltaster fructicola</name>
    <dbReference type="NCBI Taxonomy" id="286661"/>
    <lineage>
        <taxon>Eukaryota</taxon>
        <taxon>Fungi</taxon>
        <taxon>Dikarya</taxon>
        <taxon>Ascomycota</taxon>
        <taxon>Pezizomycotina</taxon>
        <taxon>Dothideomycetes</taxon>
        <taxon>Dothideomycetes incertae sedis</taxon>
        <taxon>Peltaster</taxon>
    </lineage>
</organism>
<dbReference type="PROSITE" id="PS00108">
    <property type="entry name" value="PROTEIN_KINASE_ST"/>
    <property type="match status" value="1"/>
</dbReference>
<keyword evidence="1 3" id="KW-0547">Nucleotide-binding</keyword>
<evidence type="ECO:0000259" key="5">
    <source>
        <dbReference type="PROSITE" id="PS50011"/>
    </source>
</evidence>
<name>A0A6H0XJL3_9PEZI</name>
<accession>A0A6H0XJL3</accession>
<dbReference type="PANTHER" id="PTHR24346">
    <property type="entry name" value="MAP/MICROTUBULE AFFINITY-REGULATING KINASE"/>
    <property type="match status" value="1"/>
</dbReference>
<dbReference type="OrthoDB" id="541276at2759"/>
<feature type="binding site" evidence="3">
    <location>
        <position position="58"/>
    </location>
    <ligand>
        <name>ATP</name>
        <dbReference type="ChEBI" id="CHEBI:30616"/>
    </ligand>
</feature>
<dbReference type="GO" id="GO:0005737">
    <property type="term" value="C:cytoplasm"/>
    <property type="evidence" value="ECO:0007669"/>
    <property type="project" value="TreeGrafter"/>
</dbReference>
<dbReference type="InterPro" id="IPR000719">
    <property type="entry name" value="Prot_kinase_dom"/>
</dbReference>
<dbReference type="Pfam" id="PF00069">
    <property type="entry name" value="Pkinase"/>
    <property type="match status" value="1"/>
</dbReference>
<evidence type="ECO:0000256" key="1">
    <source>
        <dbReference type="ARBA" id="ARBA00022741"/>
    </source>
</evidence>
<dbReference type="AlphaFoldDB" id="A0A6H0XJL3"/>
<keyword evidence="7" id="KW-1185">Reference proteome</keyword>
<dbReference type="InterPro" id="IPR008271">
    <property type="entry name" value="Ser/Thr_kinase_AS"/>
</dbReference>
<dbReference type="PROSITE" id="PS00107">
    <property type="entry name" value="PROTEIN_KINASE_ATP"/>
    <property type="match status" value="1"/>
</dbReference>